<dbReference type="InterPro" id="IPR003903">
    <property type="entry name" value="UIM_dom"/>
</dbReference>
<evidence type="ECO:0000256" key="4">
    <source>
        <dbReference type="PROSITE-ProRule" id="PRU00091"/>
    </source>
</evidence>
<reference evidence="7" key="1">
    <citation type="submission" date="2021-03" db="EMBL/GenBank/DDBJ databases">
        <authorList>
            <person name="Tran Van P."/>
        </authorList>
    </citation>
    <scope>NUCLEOTIDE SEQUENCE</scope>
</reference>
<feature type="region of interest" description="Disordered" evidence="5">
    <location>
        <begin position="122"/>
        <end position="220"/>
    </location>
</feature>
<dbReference type="PROSITE" id="PS50178">
    <property type="entry name" value="ZF_FYVE"/>
    <property type="match status" value="1"/>
</dbReference>
<evidence type="ECO:0000256" key="2">
    <source>
        <dbReference type="ARBA" id="ARBA00022771"/>
    </source>
</evidence>
<sequence>TQTPDTWSAAADSSYVGSVTYTRQMHHCRACGQVFCAQCSSKTSTVPKFGFEKEVRVCEACYDSINKPTTTPGPTTATAVKGEGDLPPEYVSSSLAQQNQRLLLSERSQSCQEFMKKLFHKSEAQEENVSPAPPRKTEEELREEEEFQLALALSQSEAEHKEKEVSGRVLGQNRSNRNPGGVALYQGRQHLENTSGCLLNSSGSRSGSPTSGKHFRLSFK</sequence>
<protein>
    <recommendedName>
        <fullName evidence="6">FYVE-type domain-containing protein</fullName>
    </recommendedName>
</protein>
<evidence type="ECO:0000256" key="3">
    <source>
        <dbReference type="ARBA" id="ARBA00022833"/>
    </source>
</evidence>
<feature type="non-terminal residue" evidence="7">
    <location>
        <position position="1"/>
    </location>
</feature>
<keyword evidence="1" id="KW-0479">Metal-binding</keyword>
<dbReference type="EMBL" id="CAJPIN010024085">
    <property type="protein sequence ID" value="CAG2063062.1"/>
    <property type="molecule type" value="Genomic_DNA"/>
</dbReference>
<evidence type="ECO:0000313" key="8">
    <source>
        <dbReference type="Proteomes" id="UP001153148"/>
    </source>
</evidence>
<dbReference type="InterPro" id="IPR011011">
    <property type="entry name" value="Znf_FYVE_PHD"/>
</dbReference>
<feature type="compositionally biased region" description="Basic and acidic residues" evidence="5">
    <location>
        <begin position="157"/>
        <end position="166"/>
    </location>
</feature>
<dbReference type="InterPro" id="IPR013083">
    <property type="entry name" value="Znf_RING/FYVE/PHD"/>
</dbReference>
<feature type="domain" description="FYVE-type" evidence="6">
    <location>
        <begin position="26"/>
        <end position="66"/>
    </location>
</feature>
<keyword evidence="2 4" id="KW-0863">Zinc-finger</keyword>
<evidence type="ECO:0000256" key="1">
    <source>
        <dbReference type="ARBA" id="ARBA00022723"/>
    </source>
</evidence>
<dbReference type="Proteomes" id="UP001153148">
    <property type="component" value="Unassembled WGS sequence"/>
</dbReference>
<dbReference type="Pfam" id="PF01363">
    <property type="entry name" value="FYVE"/>
    <property type="match status" value="1"/>
</dbReference>
<proteinExistence type="predicted"/>
<dbReference type="PROSITE" id="PS50330">
    <property type="entry name" value="UIM"/>
    <property type="match status" value="1"/>
</dbReference>
<dbReference type="PANTHER" id="PTHR46275:SF1">
    <property type="entry name" value="HEPATOCYTE GROWTH FACTOR-REGULATED TYROSINE KINASE SUBSTRATE"/>
    <property type="match status" value="1"/>
</dbReference>
<organism evidence="7 8">
    <name type="scientific">Timema podura</name>
    <name type="common">Walking stick</name>
    <dbReference type="NCBI Taxonomy" id="61482"/>
    <lineage>
        <taxon>Eukaryota</taxon>
        <taxon>Metazoa</taxon>
        <taxon>Ecdysozoa</taxon>
        <taxon>Arthropoda</taxon>
        <taxon>Hexapoda</taxon>
        <taxon>Insecta</taxon>
        <taxon>Pterygota</taxon>
        <taxon>Neoptera</taxon>
        <taxon>Polyneoptera</taxon>
        <taxon>Phasmatodea</taxon>
        <taxon>Timematodea</taxon>
        <taxon>Timematoidea</taxon>
        <taxon>Timematidae</taxon>
        <taxon>Timema</taxon>
    </lineage>
</organism>
<evidence type="ECO:0000256" key="5">
    <source>
        <dbReference type="SAM" id="MobiDB-lite"/>
    </source>
</evidence>
<dbReference type="InterPro" id="IPR017455">
    <property type="entry name" value="Znf_FYVE-rel"/>
</dbReference>
<dbReference type="InterPro" id="IPR000306">
    <property type="entry name" value="Znf_FYVE"/>
</dbReference>
<dbReference type="SMART" id="SM00064">
    <property type="entry name" value="FYVE"/>
    <property type="match status" value="1"/>
</dbReference>
<dbReference type="SUPFAM" id="SSF57903">
    <property type="entry name" value="FYVE/PHD zinc finger"/>
    <property type="match status" value="1"/>
</dbReference>
<evidence type="ECO:0000259" key="6">
    <source>
        <dbReference type="PROSITE" id="PS50178"/>
    </source>
</evidence>
<dbReference type="Gene3D" id="3.30.40.10">
    <property type="entry name" value="Zinc/RING finger domain, C3HC4 (zinc finger)"/>
    <property type="match status" value="1"/>
</dbReference>
<accession>A0ABN7P5C7</accession>
<gene>
    <name evidence="7" type="ORF">TPAB3V08_LOCUS10010</name>
</gene>
<comment type="caution">
    <text evidence="7">The sequence shown here is derived from an EMBL/GenBank/DDBJ whole genome shotgun (WGS) entry which is preliminary data.</text>
</comment>
<dbReference type="PANTHER" id="PTHR46275">
    <property type="entry name" value="HEPATOCYTE GROWTH FACTOR-REGULATED TYROSINE KINASE SUBSTRATE"/>
    <property type="match status" value="1"/>
</dbReference>
<keyword evidence="8" id="KW-1185">Reference proteome</keyword>
<name>A0ABN7P5C7_TIMPD</name>
<dbReference type="InterPro" id="IPR017073">
    <property type="entry name" value="HGS/VPS27"/>
</dbReference>
<keyword evidence="3" id="KW-0862">Zinc</keyword>
<feature type="compositionally biased region" description="Low complexity" evidence="5">
    <location>
        <begin position="195"/>
        <end position="212"/>
    </location>
</feature>
<evidence type="ECO:0000313" key="7">
    <source>
        <dbReference type="EMBL" id="CAG2063062.1"/>
    </source>
</evidence>